<sequence>MYIKADCKNLNLDPNQEQQGQKPLSERVHDRRDSFHKKLQQLPHVMTPKGIQEELDKYEKNQNSPYNTKKYHVLHGDSNLSSLKFLHKPQRVAHLNEDRFPEEELQRNTDMNKKLTTSNGLPEFSPNSVVEERNIQSFNYIFNNTSNESIIPFPTPVYKKSGELVKSSLKKRSKSLPATPLVSSHIDDDDDDIGENPLLLARSKSVHFDHKTPVKYFSKDESPINVNTTGEQSNILNFVHKPVNLMDSEFIVEDDNGLLSGLKNMSLKDRFFSADNLTNNSNNSNNNKSEPKKLRKSKRFQKVIGKENENEEENILNNNPKISTTRNIISKPITSPYTISSVSQEFNNSVEELNKKAKEEAHAKNLNNSKSEALNRKTTNVRSGRSQKVVGLYNENFPILSNKNPKSLKLNIFINLSRGKKCFLQELTLHIQTRQNLSNGITQTEPNNTVSRYIIGKVLVKNIYYDKRIIVKYTWDNWKTANEVEAIWLSNSDSILPGTDMDIFHFLIDDNSRSEENIGRLEFCIQYTTRNDTTREEYWDNNDEQNYKVDVVLKGFNNPFGL</sequence>
<keyword evidence="5" id="KW-1185">Reference proteome</keyword>
<evidence type="ECO:0000256" key="2">
    <source>
        <dbReference type="SAM" id="MobiDB-lite"/>
    </source>
</evidence>
<dbReference type="GeneID" id="64857008"/>
<proteinExistence type="predicted"/>
<comment type="caution">
    <text evidence="4">The sequence shown here is derived from an EMBL/GenBank/DDBJ whole genome shotgun (WGS) entry which is preliminary data.</text>
</comment>
<dbReference type="GO" id="GO:0005979">
    <property type="term" value="P:regulation of glycogen biosynthetic process"/>
    <property type="evidence" value="ECO:0007669"/>
    <property type="project" value="TreeGrafter"/>
</dbReference>
<dbReference type="Pfam" id="PF03370">
    <property type="entry name" value="CBM_21"/>
    <property type="match status" value="1"/>
</dbReference>
<dbReference type="RefSeq" id="XP_041405874.1">
    <property type="nucleotide sequence ID" value="XM_041549940.1"/>
</dbReference>
<dbReference type="GO" id="GO:2001069">
    <property type="term" value="F:glycogen binding"/>
    <property type="evidence" value="ECO:0007669"/>
    <property type="project" value="TreeGrafter"/>
</dbReference>
<dbReference type="AlphaFoldDB" id="A0A8H2VED3"/>
<feature type="region of interest" description="Disordered" evidence="2">
    <location>
        <begin position="275"/>
        <end position="298"/>
    </location>
</feature>
<dbReference type="GO" id="GO:0000164">
    <property type="term" value="C:protein phosphatase type 1 complex"/>
    <property type="evidence" value="ECO:0007669"/>
    <property type="project" value="TreeGrafter"/>
</dbReference>
<dbReference type="InterPro" id="IPR050782">
    <property type="entry name" value="PP1_regulatory_subunit_3"/>
</dbReference>
<feature type="domain" description="CBM21" evidence="3">
    <location>
        <begin position="433"/>
        <end position="550"/>
    </location>
</feature>
<evidence type="ECO:0000313" key="5">
    <source>
        <dbReference type="Proteomes" id="UP000644660"/>
    </source>
</evidence>
<dbReference type="PROSITE" id="PS51159">
    <property type="entry name" value="CBM21"/>
    <property type="match status" value="1"/>
</dbReference>
<evidence type="ECO:0000259" key="3">
    <source>
        <dbReference type="PROSITE" id="PS51159"/>
    </source>
</evidence>
<keyword evidence="1" id="KW-0175">Coiled coil</keyword>
<dbReference type="PANTHER" id="PTHR12307:SF36">
    <property type="entry name" value="GLYCOGEN-BINDING SUBUNIT 76A"/>
    <property type="match status" value="1"/>
</dbReference>
<dbReference type="EMBL" id="CAEFZW010000003">
    <property type="protein sequence ID" value="CAB4254030.1"/>
    <property type="molecule type" value="Genomic_DNA"/>
</dbReference>
<dbReference type="PANTHER" id="PTHR12307">
    <property type="entry name" value="PROTEIN PHOSPHATASE 1 REGULATORY SUBUNIT"/>
    <property type="match status" value="1"/>
</dbReference>
<feature type="coiled-coil region" evidence="1">
    <location>
        <begin position="347"/>
        <end position="376"/>
    </location>
</feature>
<gene>
    <name evidence="4" type="ORF">KABA2_03S10890</name>
</gene>
<dbReference type="GO" id="GO:0008157">
    <property type="term" value="F:protein phosphatase 1 binding"/>
    <property type="evidence" value="ECO:0007669"/>
    <property type="project" value="TreeGrafter"/>
</dbReference>
<feature type="compositionally biased region" description="Polar residues" evidence="2">
    <location>
        <begin position="12"/>
        <end position="22"/>
    </location>
</feature>
<dbReference type="InterPro" id="IPR038175">
    <property type="entry name" value="CBM21_dom_sf"/>
</dbReference>
<dbReference type="InterPro" id="IPR005036">
    <property type="entry name" value="CBM21_dom"/>
</dbReference>
<reference evidence="4 5" key="1">
    <citation type="submission" date="2020-05" db="EMBL/GenBank/DDBJ databases">
        <authorList>
            <person name="Casaregola S."/>
            <person name="Devillers H."/>
            <person name="Grondin C."/>
        </authorList>
    </citation>
    <scope>NUCLEOTIDE SEQUENCE [LARGE SCALE GENOMIC DNA]</scope>
    <source>
        <strain evidence="4 5">CLIB 1767</strain>
    </source>
</reference>
<name>A0A8H2VED3_9SACH</name>
<dbReference type="Gene3D" id="2.60.40.2440">
    <property type="entry name" value="Carbohydrate binding type-21 domain"/>
    <property type="match status" value="1"/>
</dbReference>
<evidence type="ECO:0000313" key="4">
    <source>
        <dbReference type="EMBL" id="CAB4254030.1"/>
    </source>
</evidence>
<evidence type="ECO:0000256" key="1">
    <source>
        <dbReference type="SAM" id="Coils"/>
    </source>
</evidence>
<accession>A0A8H2VED3</accession>
<feature type="region of interest" description="Disordered" evidence="2">
    <location>
        <begin position="1"/>
        <end position="30"/>
    </location>
</feature>
<dbReference type="Proteomes" id="UP000644660">
    <property type="component" value="Unassembled WGS sequence"/>
</dbReference>
<protein>
    <submittedName>
        <fullName evidence="4">Similar to Saccharomyces cerevisiae YIL045W PIG2 Putative type-1 protein phosphatase targeting subunit that tethers Glc7p type-1 protein phosphatase to Gsy2p glycogen synthase</fullName>
    </submittedName>
</protein>
<organism evidence="4 5">
    <name type="scientific">Maudiozyma barnettii</name>
    <dbReference type="NCBI Taxonomy" id="61262"/>
    <lineage>
        <taxon>Eukaryota</taxon>
        <taxon>Fungi</taxon>
        <taxon>Dikarya</taxon>
        <taxon>Ascomycota</taxon>
        <taxon>Saccharomycotina</taxon>
        <taxon>Saccharomycetes</taxon>
        <taxon>Saccharomycetales</taxon>
        <taxon>Saccharomycetaceae</taxon>
        <taxon>Maudiozyma</taxon>
    </lineage>
</organism>